<reference evidence="11" key="1">
    <citation type="journal article" date="2023" name="G3 (Bethesda)">
        <title>Whole genome assembly and annotation of the endangered Caribbean coral Acropora cervicornis.</title>
        <authorList>
            <person name="Selwyn J.D."/>
            <person name="Vollmer S.V."/>
        </authorList>
    </citation>
    <scope>NUCLEOTIDE SEQUENCE</scope>
    <source>
        <strain evidence="11">K2</strain>
    </source>
</reference>
<evidence type="ECO:0000259" key="9">
    <source>
        <dbReference type="PROSITE" id="PS51194"/>
    </source>
</evidence>
<gene>
    <name evidence="11" type="ORF">P5673_023580</name>
</gene>
<dbReference type="InterPro" id="IPR001650">
    <property type="entry name" value="Helicase_C-like"/>
</dbReference>
<organism evidence="11 12">
    <name type="scientific">Acropora cervicornis</name>
    <name type="common">Staghorn coral</name>
    <dbReference type="NCBI Taxonomy" id="6130"/>
    <lineage>
        <taxon>Eukaryota</taxon>
        <taxon>Metazoa</taxon>
        <taxon>Cnidaria</taxon>
        <taxon>Anthozoa</taxon>
        <taxon>Hexacorallia</taxon>
        <taxon>Scleractinia</taxon>
        <taxon>Astrocoeniina</taxon>
        <taxon>Acroporidae</taxon>
        <taxon>Acropora</taxon>
    </lineage>
</organism>
<dbReference type="PROSITE" id="PS00039">
    <property type="entry name" value="DEAD_ATP_HELICASE"/>
    <property type="match status" value="1"/>
</dbReference>
<dbReference type="InterPro" id="IPR049012">
    <property type="entry name" value="Mutator_transp_dom"/>
</dbReference>
<dbReference type="GO" id="GO:0016787">
    <property type="term" value="F:hydrolase activity"/>
    <property type="evidence" value="ECO:0007669"/>
    <property type="project" value="UniProtKB-KW"/>
</dbReference>
<dbReference type="Pfam" id="PF25244">
    <property type="entry name" value="PML_C"/>
    <property type="match status" value="1"/>
</dbReference>
<feature type="domain" description="Helicase ATP-binding" evidence="8">
    <location>
        <begin position="863"/>
        <end position="1020"/>
    </location>
</feature>
<dbReference type="InterPro" id="IPR057617">
    <property type="entry name" value="PML_C"/>
</dbReference>
<dbReference type="PROSITE" id="PS51192">
    <property type="entry name" value="HELICASE_ATP_BIND_1"/>
    <property type="match status" value="1"/>
</dbReference>
<dbReference type="SUPFAM" id="SSF53098">
    <property type="entry name" value="Ribonuclease H-like"/>
    <property type="match status" value="1"/>
</dbReference>
<dbReference type="Pfam" id="PF20700">
    <property type="entry name" value="Mutator"/>
    <property type="match status" value="1"/>
</dbReference>
<dbReference type="GO" id="GO:0005524">
    <property type="term" value="F:ATP binding"/>
    <property type="evidence" value="ECO:0007669"/>
    <property type="project" value="UniProtKB-KW"/>
</dbReference>
<keyword evidence="2" id="KW-0547">Nucleotide-binding</keyword>
<feature type="region of interest" description="Disordered" evidence="7">
    <location>
        <begin position="444"/>
        <end position="472"/>
    </location>
</feature>
<feature type="non-terminal residue" evidence="11">
    <location>
        <position position="1"/>
    </location>
</feature>
<sequence>IEKSEESSFGMKSNVSLLDQHTELKKIAEAEKETDHEKQLKEEEKILDSIAEKKGMLHAGIGPTHVNALLTSINLPPVGQNTLTAREREIGPAIESVAKKSCEEAIECEKKLWLSEENTGAETINIGASYDMGWQKRGKGHNSLTGVGSLIGLRSGKVLSYNTRSKRCATCQAASRNGYPSRKHDCRLNWTGSSKAMEPDVAAELAVYASDHGAPVAVLVGDDDSCTIKKVRESVSHDVIKWSDTVHAKRSFATSLYALQKNHKGTLSGKVINYLLTCFGYALSQNKGNVQGLQKNLRAIVAHAFGKHDNCRTASVSWCGFLQDPNTYKHKSLPHGKDLQDEHLQKDLSTVVEIFVKNADKLAPLGSSQVNESLNNSVGSKAPKIRHYGASESNNYRVACAVGQKNIGYSYVSEALHEIQLSPGSYCKGYSERVDRKISKLSARSKTRQYKKKRRERRETRSSKVRQLEDREGVQYESGLGLSERLTLPVEIPPPIVRPETETIVPQTGLTKVVIDLETSSRGNDAEICEIAAIEANDQFRAYVLPVHGITSGASAVNKLSVKHGILFYDGRPVNATNLHDGLAKFLVWLKPKKPCLLLAHNAKGFDAKHLIKALTSCGQIDEFCQITVGFSDTLPAFREMYPDRRSFSQQALATDLLDATYNAHSALDDVKMLQTLSTSFISDTVLLKHSFTNSWVQRYIVYLSQKSEALRTLQPLICLKKISKSMAEKVSASGLTLEHLQLAYSRGGLDAISNVLIEKFDGRVRVTRNKRVIKMLMAVGEIAKGIVYTDSIKTGWRPPRYFQCYSPEKFQKLRRKWHILVEGEDIPPPIRTFKEMKFPRAVLNTLKSKGITHPTPIQVQGIPTVLSGRDMIGIAFTGSGKTLVFTLPIIMFSMEQEKALPFQRQEGPYGLIVVPSRELARQTFEVISEFTKALQGVHMMVATTGRLMDLLDKKMVNLDICRYLVLDEADRMIDMGFEEDVRTIFSYFKSQRQTLLFSATMPKKIQNFAKSALVKPVTVNVGRAGAASLDVIQEAEYVKQEAKVVYLLECLQKTPPPVGSIVLLFCRQCKCKKHRSKNECAILRVFFLFEKSALSRTRIDIRKKAVPISRKGRIFLIASQIFEPVLIFAEKKADVDDIHEYLLLKGVEAVAIHGDKDQEEREYAMRCFREGKKDVMVATDVASKGLDFPDIQHVINFDMPEDIENYVHRIGRTGRCGKTGIATTFINKSCDESVLLDLKHLLLEAKQKIPPVLARNAVVLTAVGLAIESLNVPSLKQCKTSKLAISVVGITWHQEQLTGKIMVIAIHPSPPLFRYLRRTTHNNEFFCIY</sequence>
<keyword evidence="3" id="KW-0378">Hydrolase</keyword>
<comment type="caution">
    <text evidence="11">The sequence shown here is derived from an EMBL/GenBank/DDBJ whole genome shotgun (WGS) entry which is preliminary data.</text>
</comment>
<dbReference type="Pfam" id="PF00270">
    <property type="entry name" value="DEAD"/>
    <property type="match status" value="1"/>
</dbReference>
<dbReference type="Proteomes" id="UP001249851">
    <property type="component" value="Unassembled WGS sequence"/>
</dbReference>
<evidence type="ECO:0000313" key="11">
    <source>
        <dbReference type="EMBL" id="KAK2554905.1"/>
    </source>
</evidence>
<dbReference type="InterPro" id="IPR036397">
    <property type="entry name" value="RNaseH_sf"/>
</dbReference>
<dbReference type="InterPro" id="IPR014014">
    <property type="entry name" value="RNA_helicase_DEAD_Q_motif"/>
</dbReference>
<feature type="short sequence motif" description="Q motif" evidence="6">
    <location>
        <begin position="832"/>
        <end position="860"/>
    </location>
</feature>
<dbReference type="GO" id="GO:0003676">
    <property type="term" value="F:nucleic acid binding"/>
    <property type="evidence" value="ECO:0007669"/>
    <property type="project" value="InterPro"/>
</dbReference>
<feature type="compositionally biased region" description="Basic and acidic residues" evidence="7">
    <location>
        <begin position="457"/>
        <end position="472"/>
    </location>
</feature>
<proteinExistence type="predicted"/>
<name>A0AAD9Q5W9_ACRCE</name>
<reference evidence="11" key="2">
    <citation type="journal article" date="2023" name="Science">
        <title>Genomic signatures of disease resistance in endangered staghorn corals.</title>
        <authorList>
            <person name="Vollmer S.V."/>
            <person name="Selwyn J.D."/>
            <person name="Despard B.A."/>
            <person name="Roesel C.L."/>
        </authorList>
    </citation>
    <scope>NUCLEOTIDE SEQUENCE</scope>
    <source>
        <strain evidence="11">K2</strain>
    </source>
</reference>
<dbReference type="Gene3D" id="3.30.420.10">
    <property type="entry name" value="Ribonuclease H-like superfamily/Ribonuclease H"/>
    <property type="match status" value="1"/>
</dbReference>
<evidence type="ECO:0000256" key="1">
    <source>
        <dbReference type="ARBA" id="ARBA00012552"/>
    </source>
</evidence>
<dbReference type="SUPFAM" id="SSF52540">
    <property type="entry name" value="P-loop containing nucleoside triphosphate hydrolases"/>
    <property type="match status" value="2"/>
</dbReference>
<evidence type="ECO:0000256" key="7">
    <source>
        <dbReference type="SAM" id="MobiDB-lite"/>
    </source>
</evidence>
<evidence type="ECO:0000259" key="8">
    <source>
        <dbReference type="PROSITE" id="PS51192"/>
    </source>
</evidence>
<keyword evidence="12" id="KW-1185">Reference proteome</keyword>
<keyword evidence="5" id="KW-0067">ATP-binding</keyword>
<dbReference type="InterPro" id="IPR011545">
    <property type="entry name" value="DEAD/DEAH_box_helicase_dom"/>
</dbReference>
<dbReference type="GO" id="GO:0003724">
    <property type="term" value="F:RNA helicase activity"/>
    <property type="evidence" value="ECO:0007669"/>
    <property type="project" value="UniProtKB-EC"/>
</dbReference>
<evidence type="ECO:0000256" key="4">
    <source>
        <dbReference type="ARBA" id="ARBA00022806"/>
    </source>
</evidence>
<dbReference type="CDD" id="cd18787">
    <property type="entry name" value="SF2_C_DEAD"/>
    <property type="match status" value="1"/>
</dbReference>
<dbReference type="InterPro" id="IPR013520">
    <property type="entry name" value="Ribonucl_H"/>
</dbReference>
<dbReference type="Pfam" id="PF00271">
    <property type="entry name" value="Helicase_C"/>
    <property type="match status" value="1"/>
</dbReference>
<evidence type="ECO:0000256" key="5">
    <source>
        <dbReference type="ARBA" id="ARBA00022840"/>
    </source>
</evidence>
<dbReference type="SMART" id="SM00479">
    <property type="entry name" value="EXOIII"/>
    <property type="match status" value="1"/>
</dbReference>
<dbReference type="InterPro" id="IPR027417">
    <property type="entry name" value="P-loop_NTPase"/>
</dbReference>
<dbReference type="EC" id="3.6.4.13" evidence="1"/>
<dbReference type="InterPro" id="IPR000629">
    <property type="entry name" value="RNA-helicase_DEAD-box_CS"/>
</dbReference>
<dbReference type="Pfam" id="PF00929">
    <property type="entry name" value="RNase_T"/>
    <property type="match status" value="1"/>
</dbReference>
<dbReference type="EMBL" id="JARQWQ010000066">
    <property type="protein sequence ID" value="KAK2554905.1"/>
    <property type="molecule type" value="Genomic_DNA"/>
</dbReference>
<protein>
    <recommendedName>
        <fullName evidence="1">RNA helicase</fullName>
        <ecNumber evidence="1">3.6.4.13</ecNumber>
    </recommendedName>
</protein>
<dbReference type="PROSITE" id="PS51195">
    <property type="entry name" value="Q_MOTIF"/>
    <property type="match status" value="1"/>
</dbReference>
<evidence type="ECO:0000259" key="10">
    <source>
        <dbReference type="PROSITE" id="PS51195"/>
    </source>
</evidence>
<evidence type="ECO:0000256" key="6">
    <source>
        <dbReference type="PROSITE-ProRule" id="PRU00552"/>
    </source>
</evidence>
<dbReference type="Gene3D" id="3.40.50.300">
    <property type="entry name" value="P-loop containing nucleotide triphosphate hydrolases"/>
    <property type="match status" value="2"/>
</dbReference>
<dbReference type="CDD" id="cd06127">
    <property type="entry name" value="DEDDh"/>
    <property type="match status" value="1"/>
</dbReference>
<evidence type="ECO:0000256" key="3">
    <source>
        <dbReference type="ARBA" id="ARBA00022801"/>
    </source>
</evidence>
<dbReference type="PROSITE" id="PS51194">
    <property type="entry name" value="HELICASE_CTER"/>
    <property type="match status" value="1"/>
</dbReference>
<feature type="domain" description="Helicase C-terminal" evidence="9">
    <location>
        <begin position="1118"/>
        <end position="1258"/>
    </location>
</feature>
<dbReference type="InterPro" id="IPR014001">
    <property type="entry name" value="Helicase_ATP-bd"/>
</dbReference>
<feature type="compositionally biased region" description="Basic residues" evidence="7">
    <location>
        <begin position="444"/>
        <end position="456"/>
    </location>
</feature>
<dbReference type="InterPro" id="IPR012337">
    <property type="entry name" value="RNaseH-like_sf"/>
</dbReference>
<feature type="domain" description="DEAD-box RNA helicase Q" evidence="10">
    <location>
        <begin position="832"/>
        <end position="860"/>
    </location>
</feature>
<dbReference type="PANTHER" id="PTHR47958">
    <property type="entry name" value="ATP-DEPENDENT RNA HELICASE DBP3"/>
    <property type="match status" value="1"/>
</dbReference>
<evidence type="ECO:0000313" key="12">
    <source>
        <dbReference type="Proteomes" id="UP001249851"/>
    </source>
</evidence>
<dbReference type="SMART" id="SM00490">
    <property type="entry name" value="HELICc"/>
    <property type="match status" value="1"/>
</dbReference>
<keyword evidence="4 11" id="KW-0347">Helicase</keyword>
<evidence type="ECO:0000256" key="2">
    <source>
        <dbReference type="ARBA" id="ARBA00022741"/>
    </source>
</evidence>
<accession>A0AAD9Q5W9</accession>
<dbReference type="SMART" id="SM00487">
    <property type="entry name" value="DEXDc"/>
    <property type="match status" value="1"/>
</dbReference>